<protein>
    <submittedName>
        <fullName evidence="3">ATP-dependent DNA helicase</fullName>
    </submittedName>
</protein>
<dbReference type="PANTHER" id="PTHR23274">
    <property type="entry name" value="DNA HELICASE-RELATED"/>
    <property type="match status" value="1"/>
</dbReference>
<reference evidence="3" key="1">
    <citation type="submission" date="2016-06" db="UniProtKB">
        <authorList>
            <consortium name="WormBaseParasite"/>
        </authorList>
    </citation>
    <scope>IDENTIFICATION</scope>
</reference>
<sequence length="112" mass="12849">MLRNDNQPKLCSKKINKQCHKATILTGFFKGKDVLNRILMIPTDVPFQFKRFPIRLAFAFTINKAQGQSLELCGVDLETDYFSRGQLYVACSRVGKQTICMSIQTMEQQKIL</sequence>
<name>A0A183HIV2_9BILA</name>
<dbReference type="PANTHER" id="PTHR23274:SF51">
    <property type="entry name" value="OS03G0423850 PROTEIN"/>
    <property type="match status" value="1"/>
</dbReference>
<dbReference type="GO" id="GO:0005657">
    <property type="term" value="C:replication fork"/>
    <property type="evidence" value="ECO:0007669"/>
    <property type="project" value="TreeGrafter"/>
</dbReference>
<dbReference type="STRING" id="387005.A0A183HIV2"/>
<dbReference type="WBParaSite" id="OFLC_0000741301-mRNA-1">
    <property type="protein sequence ID" value="OFLC_0000741301-mRNA-1"/>
    <property type="gene ID" value="OFLC_0000741301"/>
</dbReference>
<dbReference type="Proteomes" id="UP000267606">
    <property type="component" value="Unassembled WGS sequence"/>
</dbReference>
<dbReference type="GO" id="GO:0006260">
    <property type="term" value="P:DNA replication"/>
    <property type="evidence" value="ECO:0007669"/>
    <property type="project" value="TreeGrafter"/>
</dbReference>
<evidence type="ECO:0000313" key="2">
    <source>
        <dbReference type="Proteomes" id="UP000267606"/>
    </source>
</evidence>
<evidence type="ECO:0000313" key="1">
    <source>
        <dbReference type="EMBL" id="VDO50883.1"/>
    </source>
</evidence>
<dbReference type="InterPro" id="IPR027417">
    <property type="entry name" value="P-loop_NTPase"/>
</dbReference>
<dbReference type="AlphaFoldDB" id="A0A183HIV2"/>
<proteinExistence type="predicted"/>
<organism evidence="3">
    <name type="scientific">Onchocerca flexuosa</name>
    <dbReference type="NCBI Taxonomy" id="387005"/>
    <lineage>
        <taxon>Eukaryota</taxon>
        <taxon>Metazoa</taxon>
        <taxon>Ecdysozoa</taxon>
        <taxon>Nematoda</taxon>
        <taxon>Chromadorea</taxon>
        <taxon>Rhabditida</taxon>
        <taxon>Spirurina</taxon>
        <taxon>Spiruromorpha</taxon>
        <taxon>Filarioidea</taxon>
        <taxon>Onchocercidae</taxon>
        <taxon>Onchocerca</taxon>
    </lineage>
</organism>
<keyword evidence="2" id="KW-1185">Reference proteome</keyword>
<accession>A0A183HIV2</accession>
<evidence type="ECO:0000313" key="3">
    <source>
        <dbReference type="WBParaSite" id="OFLC_0000741301-mRNA-1"/>
    </source>
</evidence>
<gene>
    <name evidence="1" type="ORF">OFLC_LOCUS7414</name>
</gene>
<dbReference type="SUPFAM" id="SSF52540">
    <property type="entry name" value="P-loop containing nucleoside triphosphate hydrolases"/>
    <property type="match status" value="1"/>
</dbReference>
<dbReference type="EMBL" id="UZAJ01007728">
    <property type="protein sequence ID" value="VDO50883.1"/>
    <property type="molecule type" value="Genomic_DNA"/>
</dbReference>
<reference evidence="1 2" key="2">
    <citation type="submission" date="2018-11" db="EMBL/GenBank/DDBJ databases">
        <authorList>
            <consortium name="Pathogen Informatics"/>
        </authorList>
    </citation>
    <scope>NUCLEOTIDE SEQUENCE [LARGE SCALE GENOMIC DNA]</scope>
</reference>